<accession>A0ABN8SXA8</accession>
<feature type="region of interest" description="Disordered" evidence="1">
    <location>
        <begin position="30"/>
        <end position="69"/>
    </location>
</feature>
<comment type="caution">
    <text evidence="2">The sequence shown here is derived from an EMBL/GenBank/DDBJ whole genome shotgun (WGS) entry which is preliminary data.</text>
</comment>
<evidence type="ECO:0000313" key="3">
    <source>
        <dbReference type="Proteomes" id="UP001159427"/>
    </source>
</evidence>
<keyword evidence="3" id="KW-1185">Reference proteome</keyword>
<reference evidence="2 3" key="1">
    <citation type="submission" date="2022-05" db="EMBL/GenBank/DDBJ databases">
        <authorList>
            <consortium name="Genoscope - CEA"/>
            <person name="William W."/>
        </authorList>
    </citation>
    <scope>NUCLEOTIDE SEQUENCE [LARGE SCALE GENOMIC DNA]</scope>
</reference>
<evidence type="ECO:0000256" key="1">
    <source>
        <dbReference type="SAM" id="MobiDB-lite"/>
    </source>
</evidence>
<evidence type="ECO:0000313" key="2">
    <source>
        <dbReference type="EMBL" id="CAH3195973.1"/>
    </source>
</evidence>
<name>A0ABN8SXA8_9CNID</name>
<organism evidence="2 3">
    <name type="scientific">Porites evermanni</name>
    <dbReference type="NCBI Taxonomy" id="104178"/>
    <lineage>
        <taxon>Eukaryota</taxon>
        <taxon>Metazoa</taxon>
        <taxon>Cnidaria</taxon>
        <taxon>Anthozoa</taxon>
        <taxon>Hexacorallia</taxon>
        <taxon>Scleractinia</taxon>
        <taxon>Fungiina</taxon>
        <taxon>Poritidae</taxon>
        <taxon>Porites</taxon>
    </lineage>
</organism>
<sequence>MSDTLLETICINGTRPPYKRPAWVIGQVGSEELQNRRAQTATSRERQNHSSHDKRRPKSTPCRLNVSFNDSQRPRCSRWRQVYSARNRGSLDDPYNDIDDLTLFLEEERLNHKFNLRKAEEDHQLHIEQITEEHREHIKWVVYLNT</sequence>
<gene>
    <name evidence="2" type="ORF">PEVE_00031515</name>
</gene>
<dbReference type="EMBL" id="CALNXI010004509">
    <property type="protein sequence ID" value="CAH3195973.1"/>
    <property type="molecule type" value="Genomic_DNA"/>
</dbReference>
<protein>
    <submittedName>
        <fullName evidence="2">Uncharacterized protein</fullName>
    </submittedName>
</protein>
<proteinExistence type="predicted"/>
<dbReference type="Proteomes" id="UP001159427">
    <property type="component" value="Unassembled WGS sequence"/>
</dbReference>